<dbReference type="STRING" id="402881.Plav_2904"/>
<dbReference type="PROSITE" id="PS51704">
    <property type="entry name" value="GP_PDE"/>
    <property type="match status" value="1"/>
</dbReference>
<dbReference type="SUPFAM" id="SSF51695">
    <property type="entry name" value="PLC-like phosphodiesterases"/>
    <property type="match status" value="1"/>
</dbReference>
<dbReference type="HOGENOM" id="CLU_030006_3_6_5"/>
<dbReference type="PANTHER" id="PTHR43805:SF1">
    <property type="entry name" value="GP-PDE DOMAIN-CONTAINING PROTEIN"/>
    <property type="match status" value="1"/>
</dbReference>
<dbReference type="eggNOG" id="COG0584">
    <property type="taxonomic scope" value="Bacteria"/>
</dbReference>
<dbReference type="AlphaFoldDB" id="A7HX78"/>
<dbReference type="InterPro" id="IPR017946">
    <property type="entry name" value="PLC-like_Pdiesterase_TIM-brl"/>
</dbReference>
<dbReference type="CDD" id="cd08561">
    <property type="entry name" value="GDPD_cytoplasmic_ScUgpQ2_like"/>
    <property type="match status" value="1"/>
</dbReference>
<feature type="domain" description="GP-PDE" evidence="1">
    <location>
        <begin position="14"/>
        <end position="250"/>
    </location>
</feature>
<evidence type="ECO:0000259" key="1">
    <source>
        <dbReference type="PROSITE" id="PS51704"/>
    </source>
</evidence>
<dbReference type="OrthoDB" id="9795622at2"/>
<dbReference type="GO" id="GO:0006629">
    <property type="term" value="P:lipid metabolic process"/>
    <property type="evidence" value="ECO:0007669"/>
    <property type="project" value="InterPro"/>
</dbReference>
<accession>A7HX78</accession>
<name>A7HX78_PARL1</name>
<evidence type="ECO:0000313" key="3">
    <source>
        <dbReference type="Proteomes" id="UP000006377"/>
    </source>
</evidence>
<evidence type="ECO:0000313" key="2">
    <source>
        <dbReference type="EMBL" id="ABS64511.1"/>
    </source>
</evidence>
<dbReference type="RefSeq" id="WP_012111827.1">
    <property type="nucleotide sequence ID" value="NC_009719.1"/>
</dbReference>
<protein>
    <submittedName>
        <fullName evidence="2">Glycerophosphoryl diester phosphodiesterase</fullName>
    </submittedName>
</protein>
<dbReference type="PANTHER" id="PTHR43805">
    <property type="entry name" value="GLYCEROPHOSPHORYL DIESTER PHOSPHODIESTERASE"/>
    <property type="match status" value="1"/>
</dbReference>
<dbReference type="GO" id="GO:0008081">
    <property type="term" value="F:phosphoric diester hydrolase activity"/>
    <property type="evidence" value="ECO:0007669"/>
    <property type="project" value="InterPro"/>
</dbReference>
<proteinExistence type="predicted"/>
<sequence>MRPAKFPYLEHDGLLAFAHRGGAGAWPENTMPAFQGAIDLGYRYVETDVHATRDGVLLAFHDDRLDRVTDSTGCIADMDYDQVRKARVDGKEPIPLLAELLSTWPEIKINIDPKRDNAAEPLIKLLKDMDVIDRVCVTAFSGKRTAAIRDAIGPRLCTGMGPLSTVRLRLGSWAGAAGALLGGFVEGVAQIPIEQYGVTLVDRALVDRAHELGLQVHVWTIDDEAEMRRLIDLGVDGLMTDVPALLKTVLIEKGLWPS</sequence>
<dbReference type="Pfam" id="PF03009">
    <property type="entry name" value="GDPD"/>
    <property type="match status" value="1"/>
</dbReference>
<reference evidence="2 3" key="1">
    <citation type="journal article" date="2011" name="Stand. Genomic Sci.">
        <title>Complete genome sequence of Parvibaculum lavamentivorans type strain (DS-1(T)).</title>
        <authorList>
            <person name="Schleheck D."/>
            <person name="Weiss M."/>
            <person name="Pitluck S."/>
            <person name="Bruce D."/>
            <person name="Land M.L."/>
            <person name="Han S."/>
            <person name="Saunders E."/>
            <person name="Tapia R."/>
            <person name="Detter C."/>
            <person name="Brettin T."/>
            <person name="Han J."/>
            <person name="Woyke T."/>
            <person name="Goodwin L."/>
            <person name="Pennacchio L."/>
            <person name="Nolan M."/>
            <person name="Cook A.M."/>
            <person name="Kjelleberg S."/>
            <person name="Thomas T."/>
        </authorList>
    </citation>
    <scope>NUCLEOTIDE SEQUENCE [LARGE SCALE GENOMIC DNA]</scope>
    <source>
        <strain evidence="3">DS-1 / DSM 13023 / NCIMB 13966</strain>
    </source>
</reference>
<dbReference type="EMBL" id="CP000774">
    <property type="protein sequence ID" value="ABS64511.1"/>
    <property type="molecule type" value="Genomic_DNA"/>
</dbReference>
<dbReference type="Proteomes" id="UP000006377">
    <property type="component" value="Chromosome"/>
</dbReference>
<gene>
    <name evidence="2" type="ordered locus">Plav_2904</name>
</gene>
<dbReference type="InterPro" id="IPR030395">
    <property type="entry name" value="GP_PDE_dom"/>
</dbReference>
<organism evidence="2 3">
    <name type="scientific">Parvibaculum lavamentivorans (strain DS-1 / DSM 13023 / NCIMB 13966)</name>
    <dbReference type="NCBI Taxonomy" id="402881"/>
    <lineage>
        <taxon>Bacteria</taxon>
        <taxon>Pseudomonadati</taxon>
        <taxon>Pseudomonadota</taxon>
        <taxon>Alphaproteobacteria</taxon>
        <taxon>Hyphomicrobiales</taxon>
        <taxon>Parvibaculaceae</taxon>
        <taxon>Parvibaculum</taxon>
    </lineage>
</organism>
<keyword evidence="3" id="KW-1185">Reference proteome</keyword>
<dbReference type="KEGG" id="pla:Plav_2904"/>
<dbReference type="Gene3D" id="3.20.20.190">
    <property type="entry name" value="Phosphatidylinositol (PI) phosphodiesterase"/>
    <property type="match status" value="1"/>
</dbReference>